<feature type="signal peptide" evidence="1">
    <location>
        <begin position="1"/>
        <end position="24"/>
    </location>
</feature>
<name>A0A7J5U6B0_9BACT</name>
<evidence type="ECO:0000313" key="3">
    <source>
        <dbReference type="Proteomes" id="UP000488299"/>
    </source>
</evidence>
<dbReference type="RefSeq" id="WP_152123029.1">
    <property type="nucleotide sequence ID" value="NZ_WELI01000001.1"/>
</dbReference>
<dbReference type="Proteomes" id="UP000488299">
    <property type="component" value="Unassembled WGS sequence"/>
</dbReference>
<sequence>MQKSFLVAFVALMLGLFPGSRAVAQYNNWAVGFRLGEPSGINVRKYFRDTKAFDLNVGSYGGLYGNTREYRQGRYRSIGLSVQGHYVWHNRLFGRDNLRGYYGLGGQVNRRRYYPDNLRGQQVDYIAEISLGGSAIAGLEYFVPDKPFSVFLESGLYVEVLPAPLFMNVQSGLGLRYNF</sequence>
<organism evidence="2 3">
    <name type="scientific">Rudanella paleaurantiibacter</name>
    <dbReference type="NCBI Taxonomy" id="2614655"/>
    <lineage>
        <taxon>Bacteria</taxon>
        <taxon>Pseudomonadati</taxon>
        <taxon>Bacteroidota</taxon>
        <taxon>Cytophagia</taxon>
        <taxon>Cytophagales</taxon>
        <taxon>Cytophagaceae</taxon>
        <taxon>Rudanella</taxon>
    </lineage>
</organism>
<evidence type="ECO:0008006" key="4">
    <source>
        <dbReference type="Google" id="ProtNLM"/>
    </source>
</evidence>
<dbReference type="EMBL" id="WELI01000001">
    <property type="protein sequence ID" value="KAB7733191.1"/>
    <property type="molecule type" value="Genomic_DNA"/>
</dbReference>
<reference evidence="2 3" key="1">
    <citation type="submission" date="2019-10" db="EMBL/GenBank/DDBJ databases">
        <title>Rudanella paleaurantiibacter sp. nov., isolated from sludge.</title>
        <authorList>
            <person name="Xu S.Q."/>
        </authorList>
    </citation>
    <scope>NUCLEOTIDE SEQUENCE [LARGE SCALE GENOMIC DNA]</scope>
    <source>
        <strain evidence="2 3">HX-22-17</strain>
    </source>
</reference>
<keyword evidence="1" id="KW-0732">Signal</keyword>
<accession>A0A7J5U6B0</accession>
<protein>
    <recommendedName>
        <fullName evidence="4">DUF3575 domain-containing protein</fullName>
    </recommendedName>
</protein>
<dbReference type="AlphaFoldDB" id="A0A7J5U6B0"/>
<proteinExistence type="predicted"/>
<gene>
    <name evidence="2" type="ORF">F5984_04475</name>
</gene>
<keyword evidence="3" id="KW-1185">Reference proteome</keyword>
<evidence type="ECO:0000313" key="2">
    <source>
        <dbReference type="EMBL" id="KAB7733191.1"/>
    </source>
</evidence>
<comment type="caution">
    <text evidence="2">The sequence shown here is derived from an EMBL/GenBank/DDBJ whole genome shotgun (WGS) entry which is preliminary data.</text>
</comment>
<evidence type="ECO:0000256" key="1">
    <source>
        <dbReference type="SAM" id="SignalP"/>
    </source>
</evidence>
<feature type="chain" id="PRO_5029776660" description="DUF3575 domain-containing protein" evidence="1">
    <location>
        <begin position="25"/>
        <end position="179"/>
    </location>
</feature>